<protein>
    <submittedName>
        <fullName evidence="1">Uncharacterized protein</fullName>
    </submittedName>
</protein>
<sequence>MTTLYFSALVVTYLVNAAYFGTKLVTSANREGSRKNIAGAPDDRCCR</sequence>
<organism evidence="1 2">
    <name type="scientific">Granulicella pectinivorans</name>
    <dbReference type="NCBI Taxonomy" id="474950"/>
    <lineage>
        <taxon>Bacteria</taxon>
        <taxon>Pseudomonadati</taxon>
        <taxon>Acidobacteriota</taxon>
        <taxon>Terriglobia</taxon>
        <taxon>Terriglobales</taxon>
        <taxon>Acidobacteriaceae</taxon>
        <taxon>Granulicella</taxon>
    </lineage>
</organism>
<keyword evidence="2" id="KW-1185">Reference proteome</keyword>
<name>A0A1I6MZT5_9BACT</name>
<evidence type="ECO:0000313" key="1">
    <source>
        <dbReference type="EMBL" id="SFS21111.1"/>
    </source>
</evidence>
<reference evidence="1 2" key="1">
    <citation type="submission" date="2016-10" db="EMBL/GenBank/DDBJ databases">
        <authorList>
            <person name="de Groot N.N."/>
        </authorList>
    </citation>
    <scope>NUCLEOTIDE SEQUENCE [LARGE SCALE GENOMIC DNA]</scope>
    <source>
        <strain evidence="1 2">DSM 21001</strain>
    </source>
</reference>
<dbReference type="EMBL" id="FOZL01000002">
    <property type="protein sequence ID" value="SFS21111.1"/>
    <property type="molecule type" value="Genomic_DNA"/>
</dbReference>
<dbReference type="STRING" id="474950.SAMN05421771_4044"/>
<proteinExistence type="predicted"/>
<dbReference type="AlphaFoldDB" id="A0A1I6MZT5"/>
<dbReference type="Proteomes" id="UP000199024">
    <property type="component" value="Unassembled WGS sequence"/>
</dbReference>
<accession>A0A1I6MZT5</accession>
<gene>
    <name evidence="1" type="ORF">SAMN05421771_4044</name>
</gene>
<evidence type="ECO:0000313" key="2">
    <source>
        <dbReference type="Proteomes" id="UP000199024"/>
    </source>
</evidence>